<dbReference type="EMBL" id="UGRY01000002">
    <property type="protein sequence ID" value="SUA79483.1"/>
    <property type="molecule type" value="Genomic_DNA"/>
</dbReference>
<name>A0A378YRU6_9NOCA</name>
<accession>A0A378YRU6</accession>
<keyword evidence="2" id="KW-1185">Reference proteome</keyword>
<sequence length="100" mass="11446">MTEKLFFGALEFDILLGDVRSLKEKRSVIRPIIADLKRFGVSVTEGGEHDLYRRSLLGVAIASYGMNHLTEVLDKCERHVAYRPELELLSVRRRVFGPED</sequence>
<dbReference type="Gene3D" id="3.30.70.1120">
    <property type="entry name" value="TT1725-like"/>
    <property type="match status" value="1"/>
</dbReference>
<dbReference type="PANTHER" id="PTHR36441">
    <property type="entry name" value="HYPOTHETICAL CYTOSOLIC PROTEIN"/>
    <property type="match status" value="1"/>
</dbReference>
<dbReference type="Proteomes" id="UP000255467">
    <property type="component" value="Unassembled WGS sequence"/>
</dbReference>
<dbReference type="InterPro" id="IPR007546">
    <property type="entry name" value="DUF503"/>
</dbReference>
<proteinExistence type="predicted"/>
<evidence type="ECO:0000313" key="2">
    <source>
        <dbReference type="Proteomes" id="UP000255467"/>
    </source>
</evidence>
<dbReference type="PANTHER" id="PTHR36441:SF1">
    <property type="entry name" value="DUF503 DOMAIN-CONTAINING PROTEIN"/>
    <property type="match status" value="1"/>
</dbReference>
<dbReference type="AlphaFoldDB" id="A0A378YRU6"/>
<protein>
    <submittedName>
        <fullName evidence="1">Protein of uncharacterized function (DUF503)</fullName>
    </submittedName>
</protein>
<organism evidence="1 2">
    <name type="scientific">Nocardia otitidiscaviarum</name>
    <dbReference type="NCBI Taxonomy" id="1823"/>
    <lineage>
        <taxon>Bacteria</taxon>
        <taxon>Bacillati</taxon>
        <taxon>Actinomycetota</taxon>
        <taxon>Actinomycetes</taxon>
        <taxon>Mycobacteriales</taxon>
        <taxon>Nocardiaceae</taxon>
        <taxon>Nocardia</taxon>
    </lineage>
</organism>
<dbReference type="SUPFAM" id="SSF103007">
    <property type="entry name" value="Hypothetical protein TT1725"/>
    <property type="match status" value="1"/>
</dbReference>
<dbReference type="STRING" id="1406858.GCA_000710895_04230"/>
<dbReference type="InterPro" id="IPR036746">
    <property type="entry name" value="TT1725-like_sf"/>
</dbReference>
<dbReference type="Pfam" id="PF04456">
    <property type="entry name" value="DUF503"/>
    <property type="match status" value="1"/>
</dbReference>
<reference evidence="1 2" key="1">
    <citation type="submission" date="2018-06" db="EMBL/GenBank/DDBJ databases">
        <authorList>
            <consortium name="Pathogen Informatics"/>
            <person name="Doyle S."/>
        </authorList>
    </citation>
    <scope>NUCLEOTIDE SEQUENCE [LARGE SCALE GENOMIC DNA]</scope>
    <source>
        <strain evidence="1 2">NCTC1934</strain>
    </source>
</reference>
<evidence type="ECO:0000313" key="1">
    <source>
        <dbReference type="EMBL" id="SUA79483.1"/>
    </source>
</evidence>
<gene>
    <name evidence="1" type="ORF">NCTC1934_03811</name>
</gene>